<reference evidence="1" key="1">
    <citation type="submission" date="2021-06" db="EMBL/GenBank/DDBJ databases">
        <authorList>
            <person name="Kallberg Y."/>
            <person name="Tangrot J."/>
            <person name="Rosling A."/>
        </authorList>
    </citation>
    <scope>NUCLEOTIDE SEQUENCE</scope>
    <source>
        <strain evidence="1">IL203A</strain>
    </source>
</reference>
<comment type="caution">
    <text evidence="1">The sequence shown here is derived from an EMBL/GenBank/DDBJ whole genome shotgun (WGS) entry which is preliminary data.</text>
</comment>
<organism evidence="1 2">
    <name type="scientific">Dentiscutata heterogama</name>
    <dbReference type="NCBI Taxonomy" id="1316150"/>
    <lineage>
        <taxon>Eukaryota</taxon>
        <taxon>Fungi</taxon>
        <taxon>Fungi incertae sedis</taxon>
        <taxon>Mucoromycota</taxon>
        <taxon>Glomeromycotina</taxon>
        <taxon>Glomeromycetes</taxon>
        <taxon>Diversisporales</taxon>
        <taxon>Gigasporaceae</taxon>
        <taxon>Dentiscutata</taxon>
    </lineage>
</organism>
<accession>A0ACA9PYS2</accession>
<dbReference type="Proteomes" id="UP000789702">
    <property type="component" value="Unassembled WGS sequence"/>
</dbReference>
<protein>
    <submittedName>
        <fullName evidence="1">7327_t:CDS:1</fullName>
    </submittedName>
</protein>
<sequence>VVSLVIVVQVDLPFLVFLARRDEDAVVGDCAFLHFLLFLVVAGTISNSSASSKESLSSSGGIKA</sequence>
<evidence type="ECO:0000313" key="2">
    <source>
        <dbReference type="Proteomes" id="UP000789702"/>
    </source>
</evidence>
<dbReference type="EMBL" id="CAJVPU010035279">
    <property type="protein sequence ID" value="CAG8727414.1"/>
    <property type="molecule type" value="Genomic_DNA"/>
</dbReference>
<gene>
    <name evidence="1" type="ORF">DHETER_LOCUS13221</name>
</gene>
<feature type="non-terminal residue" evidence="1">
    <location>
        <position position="1"/>
    </location>
</feature>
<keyword evidence="2" id="KW-1185">Reference proteome</keyword>
<proteinExistence type="predicted"/>
<name>A0ACA9PYS2_9GLOM</name>
<evidence type="ECO:0000313" key="1">
    <source>
        <dbReference type="EMBL" id="CAG8727414.1"/>
    </source>
</evidence>
<feature type="non-terminal residue" evidence="1">
    <location>
        <position position="64"/>
    </location>
</feature>